<organism evidence="2">
    <name type="scientific">viral metagenome</name>
    <dbReference type="NCBI Taxonomy" id="1070528"/>
    <lineage>
        <taxon>unclassified sequences</taxon>
        <taxon>metagenomes</taxon>
        <taxon>organismal metagenomes</taxon>
    </lineage>
</organism>
<dbReference type="Pfam" id="PF13639">
    <property type="entry name" value="zf-RING_2"/>
    <property type="match status" value="1"/>
</dbReference>
<dbReference type="PANTHER" id="PTHR12109:SF5">
    <property type="entry name" value="RING-TYPE DOMAIN-CONTAINING PROTEIN"/>
    <property type="match status" value="1"/>
</dbReference>
<feature type="domain" description="RING-type" evidence="1">
    <location>
        <begin position="16"/>
        <end position="61"/>
    </location>
</feature>
<protein>
    <recommendedName>
        <fullName evidence="1">RING-type domain-containing protein</fullName>
    </recommendedName>
</protein>
<dbReference type="PROSITE" id="PS50089">
    <property type="entry name" value="ZF_RING_2"/>
    <property type="match status" value="1"/>
</dbReference>
<reference evidence="2" key="1">
    <citation type="journal article" date="2020" name="Nature">
        <title>Giant virus diversity and host interactions through global metagenomics.</title>
        <authorList>
            <person name="Schulz F."/>
            <person name="Roux S."/>
            <person name="Paez-Espino D."/>
            <person name="Jungbluth S."/>
            <person name="Walsh D.A."/>
            <person name="Denef V.J."/>
            <person name="McMahon K.D."/>
            <person name="Konstantinidis K.T."/>
            <person name="Eloe-Fadrosh E.A."/>
            <person name="Kyrpides N.C."/>
            <person name="Woyke T."/>
        </authorList>
    </citation>
    <scope>NUCLEOTIDE SEQUENCE</scope>
    <source>
        <strain evidence="2">GVMAG-M-3300020185-18</strain>
    </source>
</reference>
<evidence type="ECO:0000259" key="1">
    <source>
        <dbReference type="PROSITE" id="PS50089"/>
    </source>
</evidence>
<dbReference type="EMBL" id="MN739316">
    <property type="protein sequence ID" value="QHS98354.1"/>
    <property type="molecule type" value="Genomic_DNA"/>
</dbReference>
<dbReference type="Gene3D" id="3.30.40.10">
    <property type="entry name" value="Zinc/RING finger domain, C3HC4 (zinc finger)"/>
    <property type="match status" value="1"/>
</dbReference>
<evidence type="ECO:0000313" key="2">
    <source>
        <dbReference type="EMBL" id="QHS98354.1"/>
    </source>
</evidence>
<dbReference type="CDD" id="cd16448">
    <property type="entry name" value="RING-H2"/>
    <property type="match status" value="1"/>
</dbReference>
<proteinExistence type="predicted"/>
<accession>A0A6C0C3I8</accession>
<dbReference type="AlphaFoldDB" id="A0A6C0C3I8"/>
<name>A0A6C0C3I8_9ZZZZ</name>
<dbReference type="SUPFAM" id="SSF57850">
    <property type="entry name" value="RING/U-box"/>
    <property type="match status" value="1"/>
</dbReference>
<sequence length="326" mass="38203">MTTKIKQETMSETTKCAICWEDIGEKNKSVMSCGHSFHFSCITTNMLKGTGDHSLNCPLCRELIVDKEFEDCYVEIRRDDDTDSMPELEEGEDRDLSGLWEGSQMWRRDLCVRDRVKIAFNMETTGEMLNRMGWDIDDDDIITTRYDDYEDNRAVIFCEVVRIATEPHEESDGLAPFLLKPLDGRNRLQVQAYQPSTIEVIDIEFLSAEWRNEPLGDRLGTWSEQEAEDREEEIWEEMNREAIIQFNRRGEILERQIHDKPVHEIMETIDEKIEKLGLLSICTYKKRTIRSMIHKITMDILMEHKRDQENDISAVNGFDGVRYARI</sequence>
<dbReference type="InterPro" id="IPR047126">
    <property type="entry name" value="RNF141-like"/>
</dbReference>
<dbReference type="PANTHER" id="PTHR12109">
    <property type="entry name" value="RING FINGER PROTEIN 141-RELATED"/>
    <property type="match status" value="1"/>
</dbReference>
<dbReference type="InterPro" id="IPR013083">
    <property type="entry name" value="Znf_RING/FYVE/PHD"/>
</dbReference>
<dbReference type="InterPro" id="IPR001841">
    <property type="entry name" value="Znf_RING"/>
</dbReference>
<dbReference type="SMART" id="SM00184">
    <property type="entry name" value="RING"/>
    <property type="match status" value="1"/>
</dbReference>